<sequence>MLIQVAQLYSPPLFDLFHDELDTSLRCKVKQCHELEGQFCCVITMRGQNVEYVVKGSVEIDETDETICRDVCCTCRKFESFRILCSHAIKGLDRMSVVEIPERIICPKMIKLATKSCELKETYEFVEETLEYMCAKVADMLLGAGEGAPIEEDKELEVDPQFARVKSLKKKSGIQIKGTRRLKPWHELKSRKKKKVVSHSTTQLSEVPTQLVYYKCVDFFFFYFMRVALLTILQFP</sequence>
<evidence type="ECO:0000313" key="1">
    <source>
        <dbReference type="EMBL" id="KAI8560486.1"/>
    </source>
</evidence>
<dbReference type="EMBL" id="CM046391">
    <property type="protein sequence ID" value="KAI8560486.1"/>
    <property type="molecule type" value="Genomic_DNA"/>
</dbReference>
<dbReference type="Proteomes" id="UP001062846">
    <property type="component" value="Chromosome 4"/>
</dbReference>
<gene>
    <name evidence="1" type="ORF">RHMOL_Rhmol04G0259900</name>
</gene>
<reference evidence="1" key="1">
    <citation type="submission" date="2022-02" db="EMBL/GenBank/DDBJ databases">
        <title>Plant Genome Project.</title>
        <authorList>
            <person name="Zhang R.-G."/>
        </authorList>
    </citation>
    <scope>NUCLEOTIDE SEQUENCE</scope>
    <source>
        <strain evidence="1">AT1</strain>
    </source>
</reference>
<name>A0ACC0P4M1_RHOML</name>
<proteinExistence type="predicted"/>
<keyword evidence="2" id="KW-1185">Reference proteome</keyword>
<protein>
    <submittedName>
        <fullName evidence="1">Uncharacterized protein</fullName>
    </submittedName>
</protein>
<evidence type="ECO:0000313" key="2">
    <source>
        <dbReference type="Proteomes" id="UP001062846"/>
    </source>
</evidence>
<organism evidence="1 2">
    <name type="scientific">Rhododendron molle</name>
    <name type="common">Chinese azalea</name>
    <name type="synonym">Azalea mollis</name>
    <dbReference type="NCBI Taxonomy" id="49168"/>
    <lineage>
        <taxon>Eukaryota</taxon>
        <taxon>Viridiplantae</taxon>
        <taxon>Streptophyta</taxon>
        <taxon>Embryophyta</taxon>
        <taxon>Tracheophyta</taxon>
        <taxon>Spermatophyta</taxon>
        <taxon>Magnoliopsida</taxon>
        <taxon>eudicotyledons</taxon>
        <taxon>Gunneridae</taxon>
        <taxon>Pentapetalae</taxon>
        <taxon>asterids</taxon>
        <taxon>Ericales</taxon>
        <taxon>Ericaceae</taxon>
        <taxon>Ericoideae</taxon>
        <taxon>Rhodoreae</taxon>
        <taxon>Rhododendron</taxon>
    </lineage>
</organism>
<comment type="caution">
    <text evidence="1">The sequence shown here is derived from an EMBL/GenBank/DDBJ whole genome shotgun (WGS) entry which is preliminary data.</text>
</comment>
<accession>A0ACC0P4M1</accession>